<sequence length="35" mass="3995">QQGDRGLPFILKYPESESTKAFKAAVSKIREELEK</sequence>
<evidence type="ECO:0000313" key="1">
    <source>
        <dbReference type="EMBL" id="GAG20020.1"/>
    </source>
</evidence>
<organism evidence="1">
    <name type="scientific">marine sediment metagenome</name>
    <dbReference type="NCBI Taxonomy" id="412755"/>
    <lineage>
        <taxon>unclassified sequences</taxon>
        <taxon>metagenomes</taxon>
        <taxon>ecological metagenomes</taxon>
    </lineage>
</organism>
<reference evidence="1" key="1">
    <citation type="journal article" date="2014" name="Front. Microbiol.">
        <title>High frequency of phylogenetically diverse reductive dehalogenase-homologous genes in deep subseafloor sedimentary metagenomes.</title>
        <authorList>
            <person name="Kawai M."/>
            <person name="Futagami T."/>
            <person name="Toyoda A."/>
            <person name="Takaki Y."/>
            <person name="Nishi S."/>
            <person name="Hori S."/>
            <person name="Arai W."/>
            <person name="Tsubouchi T."/>
            <person name="Morono Y."/>
            <person name="Uchiyama I."/>
            <person name="Ito T."/>
            <person name="Fujiyama A."/>
            <person name="Inagaki F."/>
            <person name="Takami H."/>
        </authorList>
    </citation>
    <scope>NUCLEOTIDE SEQUENCE</scope>
    <source>
        <strain evidence="1">Expedition CK06-06</strain>
    </source>
</reference>
<name>X0VP80_9ZZZZ</name>
<dbReference type="EMBL" id="BARS01034239">
    <property type="protein sequence ID" value="GAG20020.1"/>
    <property type="molecule type" value="Genomic_DNA"/>
</dbReference>
<protein>
    <submittedName>
        <fullName evidence="1">Uncharacterized protein</fullName>
    </submittedName>
</protein>
<proteinExistence type="predicted"/>
<comment type="caution">
    <text evidence="1">The sequence shown here is derived from an EMBL/GenBank/DDBJ whole genome shotgun (WGS) entry which is preliminary data.</text>
</comment>
<accession>X0VP80</accession>
<feature type="non-terminal residue" evidence="1">
    <location>
        <position position="1"/>
    </location>
</feature>
<dbReference type="AlphaFoldDB" id="X0VP80"/>
<gene>
    <name evidence="1" type="ORF">S01H1_52930</name>
</gene>